<dbReference type="GO" id="GO:0005886">
    <property type="term" value="C:plasma membrane"/>
    <property type="evidence" value="ECO:0007669"/>
    <property type="project" value="UniProtKB-SubCell"/>
</dbReference>
<feature type="transmembrane region" description="Helical" evidence="1">
    <location>
        <begin position="125"/>
        <end position="152"/>
    </location>
</feature>
<keyword evidence="1" id="KW-1133">Transmembrane helix</keyword>
<dbReference type="Proteomes" id="UP001596398">
    <property type="component" value="Unassembled WGS sequence"/>
</dbReference>
<feature type="transmembrane region" description="Helical" evidence="1">
    <location>
        <begin position="82"/>
        <end position="104"/>
    </location>
</feature>
<feature type="transmembrane region" description="Helical" evidence="1">
    <location>
        <begin position="241"/>
        <end position="262"/>
    </location>
</feature>
<evidence type="ECO:0000313" key="2">
    <source>
        <dbReference type="EMBL" id="MFC7234080.1"/>
    </source>
</evidence>
<protein>
    <submittedName>
        <fullName evidence="2">ABC transporter permease subunit</fullName>
    </submittedName>
</protein>
<feature type="transmembrane region" description="Helical" evidence="1">
    <location>
        <begin position="24"/>
        <end position="44"/>
    </location>
</feature>
<feature type="transmembrane region" description="Helical" evidence="1">
    <location>
        <begin position="164"/>
        <end position="187"/>
    </location>
</feature>
<gene>
    <name evidence="2" type="ORF">ACFQJ4_01990</name>
</gene>
<evidence type="ECO:0000256" key="1">
    <source>
        <dbReference type="SAM" id="Phobius"/>
    </source>
</evidence>
<dbReference type="GeneID" id="79265743"/>
<comment type="caution">
    <text evidence="2">The sequence shown here is derived from an EMBL/GenBank/DDBJ whole genome shotgun (WGS) entry which is preliminary data.</text>
</comment>
<organism evidence="2 3">
    <name type="scientific">Halosegnis marinus</name>
    <dbReference type="NCBI Taxonomy" id="3034023"/>
    <lineage>
        <taxon>Archaea</taxon>
        <taxon>Methanobacteriati</taxon>
        <taxon>Methanobacteriota</taxon>
        <taxon>Stenosarchaea group</taxon>
        <taxon>Halobacteria</taxon>
        <taxon>Halobacteriales</taxon>
        <taxon>Natronomonadaceae</taxon>
        <taxon>Halosegnis</taxon>
    </lineage>
</organism>
<dbReference type="PANTHER" id="PTHR37305">
    <property type="entry name" value="INTEGRAL MEMBRANE PROTEIN-RELATED"/>
    <property type="match status" value="1"/>
</dbReference>
<keyword evidence="3" id="KW-1185">Reference proteome</keyword>
<feature type="transmembrane region" description="Helical" evidence="1">
    <location>
        <begin position="199"/>
        <end position="221"/>
    </location>
</feature>
<keyword evidence="1" id="KW-0812">Transmembrane</keyword>
<evidence type="ECO:0000313" key="3">
    <source>
        <dbReference type="Proteomes" id="UP001596398"/>
    </source>
</evidence>
<sequence>MSLVRSPAGALLAYESRRRLRESLVVAAGMAVLAVMMVAFFPSVQDSGADLQAYVDSLPPAFSEAFGIEAFTTMGGFLAAELYAFGWVILLGLYLAYRGGGLVAADVETGRMDSLLAAPVSRGRVVVEAYASLLVPVVVVNVVGFVVVYAGVLAVGESIDLARLAMVHLLSVPYLLACGAIGLLLSVTLQRRGAAEKGGLGLAFGLFLAETVASTAGYDWVSWLAPSGYYDPTAILVRGEFAVAESALLLGVTAVLVALAVLRFRRADIR</sequence>
<dbReference type="AlphaFoldDB" id="A0ABD5ZL76"/>
<dbReference type="PANTHER" id="PTHR37305:SF1">
    <property type="entry name" value="MEMBRANE PROTEIN"/>
    <property type="match status" value="1"/>
</dbReference>
<proteinExistence type="predicted"/>
<dbReference type="RefSeq" id="WP_276235078.1">
    <property type="nucleotide sequence ID" value="NZ_CP119802.1"/>
</dbReference>
<keyword evidence="1" id="KW-0472">Membrane</keyword>
<dbReference type="Pfam" id="PF12679">
    <property type="entry name" value="ABC2_membrane_2"/>
    <property type="match status" value="1"/>
</dbReference>
<name>A0ABD5ZL76_9EURY</name>
<dbReference type="EMBL" id="JBHTAP010000001">
    <property type="protein sequence ID" value="MFC7234080.1"/>
    <property type="molecule type" value="Genomic_DNA"/>
</dbReference>
<reference evidence="2 3" key="1">
    <citation type="journal article" date="2019" name="Int. J. Syst. Evol. Microbiol.">
        <title>The Global Catalogue of Microorganisms (GCM) 10K type strain sequencing project: providing services to taxonomists for standard genome sequencing and annotation.</title>
        <authorList>
            <consortium name="The Broad Institute Genomics Platform"/>
            <consortium name="The Broad Institute Genome Sequencing Center for Infectious Disease"/>
            <person name="Wu L."/>
            <person name="Ma J."/>
        </authorList>
    </citation>
    <scope>NUCLEOTIDE SEQUENCE [LARGE SCALE GENOMIC DNA]</scope>
    <source>
        <strain evidence="2 3">DT85</strain>
    </source>
</reference>
<accession>A0ABD5ZL76</accession>